<evidence type="ECO:0000256" key="1">
    <source>
        <dbReference type="SAM" id="MobiDB-lite"/>
    </source>
</evidence>
<accession>A0A6N2SNR1</accession>
<feature type="compositionally biased region" description="Polar residues" evidence="1">
    <location>
        <begin position="14"/>
        <end position="28"/>
    </location>
</feature>
<gene>
    <name evidence="2" type="ORF">BLLFYP82_01038</name>
</gene>
<name>A0A6N2SNR1_BIFLN</name>
<evidence type="ECO:0000313" key="2">
    <source>
        <dbReference type="EMBL" id="VYS93751.1"/>
    </source>
</evidence>
<dbReference type="AlphaFoldDB" id="A0A6N2SNR1"/>
<protein>
    <submittedName>
        <fullName evidence="2">Uncharacterized protein</fullName>
    </submittedName>
</protein>
<organism evidence="2">
    <name type="scientific">Bifidobacterium longum</name>
    <dbReference type="NCBI Taxonomy" id="216816"/>
    <lineage>
        <taxon>Bacteria</taxon>
        <taxon>Bacillati</taxon>
        <taxon>Actinomycetota</taxon>
        <taxon>Actinomycetes</taxon>
        <taxon>Bifidobacteriales</taxon>
        <taxon>Bifidobacteriaceae</taxon>
        <taxon>Bifidobacterium</taxon>
    </lineage>
</organism>
<feature type="region of interest" description="Disordered" evidence="1">
    <location>
        <begin position="1"/>
        <end position="39"/>
    </location>
</feature>
<dbReference type="EMBL" id="CACRSV010000017">
    <property type="protein sequence ID" value="VYS93751.1"/>
    <property type="molecule type" value="Genomic_DNA"/>
</dbReference>
<sequence>MQTMPRCKNRQNKTSRLQHQTISKNTVHPRQKTGADNGCPCGWEWPYNPGEPKGRRHPSPLIQLTANSEEQVRNTYRPLVATILLGPLKELMRVRDTFIRILQPGREGEADALDLDRIDVVTCR</sequence>
<proteinExistence type="predicted"/>
<reference evidence="2" key="1">
    <citation type="submission" date="2019-11" db="EMBL/GenBank/DDBJ databases">
        <authorList>
            <person name="Feng L."/>
        </authorList>
    </citation>
    <scope>NUCLEOTIDE SEQUENCE</scope>
    <source>
        <strain evidence="2">BlongumLFYP82</strain>
    </source>
</reference>